<dbReference type="EMBL" id="CP023693">
    <property type="protein sequence ID" value="QEV30931.1"/>
    <property type="molecule type" value="Genomic_DNA"/>
</dbReference>
<protein>
    <submittedName>
        <fullName evidence="1">Uncharacterized protein</fullName>
    </submittedName>
</protein>
<gene>
    <name evidence="1" type="ORF">CP977_00920</name>
</gene>
<sequence>MCEQLAAHGLSVSWAKIRRWREFGALPWKKREGLGRGAGSSSGLLPETFAVAQALALATAKKRPLEQAVLEVFTTGARLDQVLAAATVPLPERAVRRALAWYMARDRSHPFAAIEMAARSAGGCPDKAMDAALEAAHRYFPKLYRQAKQKGRPPGMTVPDSLADADGLATIAVATVLGFEVFGADAVVEAVNQSLPELTDEYGDQVFAQLSSSLRGAEGHGANPWSRRARWPSLQDRIQRVEEVEYAQLCGIRDALALLVEASPALALARRAGVEDPAVRHVEAVRAANRRTDEYLRRAEDISRCPTERAWKDFTGLLLNVCISPRRLSTFQDDVTALDPALNDIPGLGRRVLASCIAASAGEA</sequence>
<dbReference type="Proteomes" id="UP000326029">
    <property type="component" value="Chromosome"/>
</dbReference>
<reference evidence="1 2" key="1">
    <citation type="submission" date="2017-09" db="EMBL/GenBank/DDBJ databases">
        <authorList>
            <person name="Lee N."/>
            <person name="Cho B.-K."/>
        </authorList>
    </citation>
    <scope>NUCLEOTIDE SEQUENCE [LARGE SCALE GENOMIC DNA]</scope>
    <source>
        <strain evidence="1 2">ATCC 19740</strain>
    </source>
</reference>
<accession>A0ABX6BAG8</accession>
<keyword evidence="2" id="KW-1185">Reference proteome</keyword>
<name>A0ABX6BAG8_9ACTN</name>
<evidence type="ECO:0000313" key="1">
    <source>
        <dbReference type="EMBL" id="QEV30931.1"/>
    </source>
</evidence>
<proteinExistence type="predicted"/>
<organism evidence="1 2">
    <name type="scientific">Streptomyces cinereoruber</name>
    <dbReference type="NCBI Taxonomy" id="67260"/>
    <lineage>
        <taxon>Bacteria</taxon>
        <taxon>Bacillati</taxon>
        <taxon>Actinomycetota</taxon>
        <taxon>Actinomycetes</taxon>
        <taxon>Kitasatosporales</taxon>
        <taxon>Streptomycetaceae</taxon>
        <taxon>Streptomyces</taxon>
    </lineage>
</organism>
<evidence type="ECO:0000313" key="2">
    <source>
        <dbReference type="Proteomes" id="UP000326029"/>
    </source>
</evidence>